<dbReference type="SUPFAM" id="SSF48371">
    <property type="entry name" value="ARM repeat"/>
    <property type="match status" value="1"/>
</dbReference>
<evidence type="ECO:0008006" key="3">
    <source>
        <dbReference type="Google" id="ProtNLM"/>
    </source>
</evidence>
<dbReference type="PANTHER" id="PTHR12697:SF5">
    <property type="entry name" value="DEOXYHYPUSINE HYDROXYLASE"/>
    <property type="match status" value="1"/>
</dbReference>
<organism evidence="2">
    <name type="scientific">marine sediment metagenome</name>
    <dbReference type="NCBI Taxonomy" id="412755"/>
    <lineage>
        <taxon>unclassified sequences</taxon>
        <taxon>metagenomes</taxon>
        <taxon>ecological metagenomes</taxon>
    </lineage>
</organism>
<accession>X1M475</accession>
<evidence type="ECO:0000256" key="1">
    <source>
        <dbReference type="ARBA" id="ARBA00045876"/>
    </source>
</evidence>
<comment type="caution">
    <text evidence="2">The sequence shown here is derived from an EMBL/GenBank/DDBJ whole genome shotgun (WGS) entry which is preliminary data.</text>
</comment>
<comment type="function">
    <text evidence="1">Catalyzes the hydroxylation of the N(6)-(4-aminobutyl)-L-lysine intermediate produced by deoxyhypusine synthase/DHPS on a critical lysine of the eukaryotic translation initiation factor 5A/eIF-5A. This is the second step of the post-translational modification of that lysine into an unusual amino acid residue named hypusine. Hypusination is unique to mature eIF-5A factor and is essential for its function.</text>
</comment>
<dbReference type="Pfam" id="PF13646">
    <property type="entry name" value="HEAT_2"/>
    <property type="match status" value="1"/>
</dbReference>
<dbReference type="EMBL" id="BARV01004963">
    <property type="protein sequence ID" value="GAI09450.1"/>
    <property type="molecule type" value="Genomic_DNA"/>
</dbReference>
<dbReference type="InterPro" id="IPR004155">
    <property type="entry name" value="PBS_lyase_HEAT"/>
</dbReference>
<protein>
    <recommendedName>
        <fullName evidence="3">HEAT repeat domain-containing protein</fullName>
    </recommendedName>
</protein>
<reference evidence="2" key="1">
    <citation type="journal article" date="2014" name="Front. Microbiol.">
        <title>High frequency of phylogenetically diverse reductive dehalogenase-homologous genes in deep subseafloor sedimentary metagenomes.</title>
        <authorList>
            <person name="Kawai M."/>
            <person name="Futagami T."/>
            <person name="Toyoda A."/>
            <person name="Takaki Y."/>
            <person name="Nishi S."/>
            <person name="Hori S."/>
            <person name="Arai W."/>
            <person name="Tsubouchi T."/>
            <person name="Morono Y."/>
            <person name="Uchiyama I."/>
            <person name="Ito T."/>
            <person name="Fujiyama A."/>
            <person name="Inagaki F."/>
            <person name="Takami H."/>
        </authorList>
    </citation>
    <scope>NUCLEOTIDE SEQUENCE</scope>
    <source>
        <strain evidence="2">Expedition CK06-06</strain>
    </source>
</reference>
<dbReference type="InterPro" id="IPR021133">
    <property type="entry name" value="HEAT_type_2"/>
</dbReference>
<dbReference type="Pfam" id="PF03130">
    <property type="entry name" value="HEAT_PBS"/>
    <property type="match status" value="1"/>
</dbReference>
<dbReference type="InterPro" id="IPR016024">
    <property type="entry name" value="ARM-type_fold"/>
</dbReference>
<dbReference type="Gene3D" id="1.25.10.10">
    <property type="entry name" value="Leucine-rich Repeat Variant"/>
    <property type="match status" value="2"/>
</dbReference>
<dbReference type="PROSITE" id="PS50077">
    <property type="entry name" value="HEAT_REPEAT"/>
    <property type="match status" value="1"/>
</dbReference>
<dbReference type="AlphaFoldDB" id="X1M475"/>
<evidence type="ECO:0000313" key="2">
    <source>
        <dbReference type="EMBL" id="GAI09450.1"/>
    </source>
</evidence>
<dbReference type="SMART" id="SM00567">
    <property type="entry name" value="EZ_HEAT"/>
    <property type="match status" value="5"/>
</dbReference>
<name>X1M475_9ZZZZ</name>
<dbReference type="PANTHER" id="PTHR12697">
    <property type="entry name" value="PBS LYASE HEAT-LIKE PROTEIN"/>
    <property type="match status" value="1"/>
</dbReference>
<gene>
    <name evidence="2" type="ORF">S06H3_10626</name>
</gene>
<feature type="non-terminal residue" evidence="2">
    <location>
        <position position="244"/>
    </location>
</feature>
<dbReference type="GO" id="GO:0016491">
    <property type="term" value="F:oxidoreductase activity"/>
    <property type="evidence" value="ECO:0007669"/>
    <property type="project" value="TreeGrafter"/>
</dbReference>
<dbReference type="InterPro" id="IPR011989">
    <property type="entry name" value="ARM-like"/>
</dbReference>
<proteinExistence type="predicted"/>
<sequence length="244" mass="27131">MALGKIKDERAVKPLIEVFRKEDIENSEGNSLHNEVSKALAKMKKTSFGPLIEALGDADDTVRRCAVETLGRIKDERATEALARTLRDKNGEVREAAAEALEALGKTKDEKVVELLVEARRKDIRQGEIYHGGRLSEIVGSRKAFELLTDDFLKAKNDVVRENILLALGDIVEVSIAAVGDGDITDISGEFKGEKRVVEPLIEYIERKSEDLMRQGEAAMILGEIGDRRAVEPLIRYLEERAYG</sequence>